<evidence type="ECO:0000313" key="2">
    <source>
        <dbReference type="EMBL" id="PHN04574.1"/>
    </source>
</evidence>
<sequence length="194" mass="22914">MRTNCPCCQQQVSESDLRQTATLFPLMGRPAPGDRNNLAPITKFIEDYNRYPTLYQWACDDCLRESLAILADPRRQLYNFWGVPGAGIPYLAYFDEKRRCENCDRTYVFGKNEQLHWYEELQFIVHSRPKKCPECRKEDRRARNLNTELSELLRDGKPEDPDKLQRIAEIYKIIGKEDKEKAYSRAAAKRRDDR</sequence>
<name>A0A2D0N7T3_FLAN2</name>
<dbReference type="AlphaFoldDB" id="A0A2D0N7T3"/>
<gene>
    <name evidence="2" type="ORF">CRP01_21455</name>
</gene>
<keyword evidence="3" id="KW-1185">Reference proteome</keyword>
<proteinExistence type="predicted"/>
<dbReference type="RefSeq" id="WP_099152148.1">
    <property type="nucleotide sequence ID" value="NZ_PDUD01000025.1"/>
</dbReference>
<evidence type="ECO:0000313" key="3">
    <source>
        <dbReference type="Proteomes" id="UP000223913"/>
    </source>
</evidence>
<organism evidence="2 3">
    <name type="scientific">Flavilitoribacter nigricans (strain ATCC 23147 / DSM 23189 / NBRC 102662 / NCIMB 1420 / SS-2)</name>
    <name type="common">Lewinella nigricans</name>
    <dbReference type="NCBI Taxonomy" id="1122177"/>
    <lineage>
        <taxon>Bacteria</taxon>
        <taxon>Pseudomonadati</taxon>
        <taxon>Bacteroidota</taxon>
        <taxon>Saprospiria</taxon>
        <taxon>Saprospirales</taxon>
        <taxon>Lewinellaceae</taxon>
        <taxon>Flavilitoribacter</taxon>
    </lineage>
</organism>
<dbReference type="Proteomes" id="UP000223913">
    <property type="component" value="Unassembled WGS sequence"/>
</dbReference>
<accession>A0A2D0N7T3</accession>
<reference evidence="2 3" key="1">
    <citation type="submission" date="2017-10" db="EMBL/GenBank/DDBJ databases">
        <title>The draft genome sequence of Lewinella nigricans NBRC 102662.</title>
        <authorList>
            <person name="Wang K."/>
        </authorList>
    </citation>
    <scope>NUCLEOTIDE SEQUENCE [LARGE SCALE GENOMIC DNA]</scope>
    <source>
        <strain evidence="2 3">NBRC 102662</strain>
    </source>
</reference>
<comment type="caution">
    <text evidence="2">The sequence shown here is derived from an EMBL/GenBank/DDBJ whole genome shotgun (WGS) entry which is preliminary data.</text>
</comment>
<dbReference type="OrthoDB" id="1261596at2"/>
<protein>
    <recommendedName>
        <fullName evidence="1">Probable zinc-binding domain-containing protein</fullName>
    </recommendedName>
</protein>
<dbReference type="Pfam" id="PF13451">
    <property type="entry name" value="zf_Tbcl"/>
    <property type="match status" value="1"/>
</dbReference>
<dbReference type="InterPro" id="IPR025306">
    <property type="entry name" value="Zn-bnd_dom_prob"/>
</dbReference>
<feature type="domain" description="Probable zinc-binding" evidence="1">
    <location>
        <begin position="95"/>
        <end position="143"/>
    </location>
</feature>
<dbReference type="EMBL" id="PDUD01000025">
    <property type="protein sequence ID" value="PHN04574.1"/>
    <property type="molecule type" value="Genomic_DNA"/>
</dbReference>
<evidence type="ECO:0000259" key="1">
    <source>
        <dbReference type="Pfam" id="PF13451"/>
    </source>
</evidence>